<protein>
    <submittedName>
        <fullName evidence="2">Uncharacterized protein</fullName>
    </submittedName>
</protein>
<accession>A0A6A4XYQ3</accession>
<gene>
    <name evidence="2" type="ORF">As57867_020241</name>
</gene>
<sequence length="192" mass="21025">MEGNQTHDGAQESIQEVACDGSPEDVIMASPNSPAQAPNCEHLQQPALELQLVTGNRSAPATMRALSLSPRGATPLFTSKRYILLQEDDMELSIEDHIVPRLVLEDPEHPHVIVQTKKKQRNEAKKAHLDRAKKFIADKTAEQSIVECQAILQLEPAVVTHSMFSGVDDSLLNSLIATHAVARKMAPLKLQG</sequence>
<dbReference type="AlphaFoldDB" id="A0A6A4XYQ3"/>
<dbReference type="EMBL" id="VJMH01006779">
    <property type="protein sequence ID" value="KAF0688025.1"/>
    <property type="molecule type" value="Genomic_DNA"/>
</dbReference>
<reference evidence="2" key="1">
    <citation type="submission" date="2019-06" db="EMBL/GenBank/DDBJ databases">
        <title>Genomics analysis of Aphanomyces spp. identifies a new class of oomycete effector associated with host adaptation.</title>
        <authorList>
            <person name="Gaulin E."/>
        </authorList>
    </citation>
    <scope>NUCLEOTIDE SEQUENCE</scope>
    <source>
        <strain evidence="2">CBS 578.67</strain>
    </source>
</reference>
<feature type="non-terminal residue" evidence="2">
    <location>
        <position position="192"/>
    </location>
</feature>
<organism evidence="2">
    <name type="scientific">Aphanomyces stellatus</name>
    <dbReference type="NCBI Taxonomy" id="120398"/>
    <lineage>
        <taxon>Eukaryota</taxon>
        <taxon>Sar</taxon>
        <taxon>Stramenopiles</taxon>
        <taxon>Oomycota</taxon>
        <taxon>Saprolegniomycetes</taxon>
        <taxon>Saprolegniales</taxon>
        <taxon>Verrucalvaceae</taxon>
        <taxon>Aphanomyces</taxon>
    </lineage>
</organism>
<proteinExistence type="predicted"/>
<feature type="compositionally biased region" description="Polar residues" evidence="1">
    <location>
        <begin position="1"/>
        <end position="14"/>
    </location>
</feature>
<name>A0A6A4XYQ3_9STRA</name>
<dbReference type="OrthoDB" id="87344at2759"/>
<evidence type="ECO:0000256" key="1">
    <source>
        <dbReference type="SAM" id="MobiDB-lite"/>
    </source>
</evidence>
<evidence type="ECO:0000313" key="2">
    <source>
        <dbReference type="EMBL" id="KAF0688025.1"/>
    </source>
</evidence>
<feature type="region of interest" description="Disordered" evidence="1">
    <location>
        <begin position="1"/>
        <end position="25"/>
    </location>
</feature>
<comment type="caution">
    <text evidence="2">The sequence shown here is derived from an EMBL/GenBank/DDBJ whole genome shotgun (WGS) entry which is preliminary data.</text>
</comment>